<feature type="region of interest" description="Disordered" evidence="1">
    <location>
        <begin position="1"/>
        <end position="74"/>
    </location>
</feature>
<feature type="region of interest" description="Disordered" evidence="1">
    <location>
        <begin position="230"/>
        <end position="267"/>
    </location>
</feature>
<evidence type="ECO:0000313" key="3">
    <source>
        <dbReference type="Proteomes" id="UP001249851"/>
    </source>
</evidence>
<dbReference type="EMBL" id="JARQWQ010000111">
    <property type="protein sequence ID" value="KAK2550417.1"/>
    <property type="molecule type" value="Genomic_DNA"/>
</dbReference>
<feature type="compositionally biased region" description="Low complexity" evidence="1">
    <location>
        <begin position="238"/>
        <end position="252"/>
    </location>
</feature>
<sequence>MQISGGVFSSYLEDKTRRTKRNDEEDIREAEGNKDDADEIQSEVSQNLEQERIVGKTPYEESKLDSDDDDDDDDDIDENLSWSLFAKKKSKKCSKNKSGRKAKWSESLLGDLVDIVISNDYYKTKLILINTKNQKNGEIYKKVLVELKERAAVRNEEVPFDHVQLRTKFKKAIAECKKTALTIKNSTGIKRFIEEKGYGPWFNSLFAIVKTRDACRPELAIEPSSFECTQSTSSLTDSEPANAETSSSSSSAESKERIVVPRRRKRKTDESLHEAIGLIKSAIENDPVKEVLSYMSEQVQKSREHELNMLQMLLQGLPAQQPQLNPQVRPTTTACNSHDVVRNESRQYGNHMPSSANLGDLNYPHFWY</sequence>
<comment type="caution">
    <text evidence="2">The sequence shown here is derived from an EMBL/GenBank/DDBJ whole genome shotgun (WGS) entry which is preliminary data.</text>
</comment>
<protein>
    <submittedName>
        <fullName evidence="2">Uncharacterized protein</fullName>
    </submittedName>
</protein>
<accession>A0AAD9PWD5</accession>
<reference evidence="2" key="1">
    <citation type="journal article" date="2023" name="G3 (Bethesda)">
        <title>Whole genome assembly and annotation of the endangered Caribbean coral Acropora cervicornis.</title>
        <authorList>
            <person name="Selwyn J.D."/>
            <person name="Vollmer S.V."/>
        </authorList>
    </citation>
    <scope>NUCLEOTIDE SEQUENCE</scope>
    <source>
        <strain evidence="2">K2</strain>
    </source>
</reference>
<dbReference type="AlphaFoldDB" id="A0AAD9PWD5"/>
<feature type="compositionally biased region" description="Basic and acidic residues" evidence="1">
    <location>
        <begin position="49"/>
        <end position="65"/>
    </location>
</feature>
<gene>
    <name evidence="2" type="ORF">P5673_028938</name>
</gene>
<evidence type="ECO:0000313" key="2">
    <source>
        <dbReference type="EMBL" id="KAK2550417.1"/>
    </source>
</evidence>
<proteinExistence type="predicted"/>
<name>A0AAD9PWD5_ACRCE</name>
<keyword evidence="3" id="KW-1185">Reference proteome</keyword>
<reference evidence="2" key="2">
    <citation type="journal article" date="2023" name="Science">
        <title>Genomic signatures of disease resistance in endangered staghorn corals.</title>
        <authorList>
            <person name="Vollmer S.V."/>
            <person name="Selwyn J.D."/>
            <person name="Despard B.A."/>
            <person name="Roesel C.L."/>
        </authorList>
    </citation>
    <scope>NUCLEOTIDE SEQUENCE</scope>
    <source>
        <strain evidence="2">K2</strain>
    </source>
</reference>
<dbReference type="Proteomes" id="UP001249851">
    <property type="component" value="Unassembled WGS sequence"/>
</dbReference>
<organism evidence="2 3">
    <name type="scientific">Acropora cervicornis</name>
    <name type="common">Staghorn coral</name>
    <dbReference type="NCBI Taxonomy" id="6130"/>
    <lineage>
        <taxon>Eukaryota</taxon>
        <taxon>Metazoa</taxon>
        <taxon>Cnidaria</taxon>
        <taxon>Anthozoa</taxon>
        <taxon>Hexacorallia</taxon>
        <taxon>Scleractinia</taxon>
        <taxon>Astrocoeniina</taxon>
        <taxon>Acroporidae</taxon>
        <taxon>Acropora</taxon>
    </lineage>
</organism>
<evidence type="ECO:0000256" key="1">
    <source>
        <dbReference type="SAM" id="MobiDB-lite"/>
    </source>
</evidence>